<dbReference type="PANTHER" id="PTHR33064:SF37">
    <property type="entry name" value="RIBONUCLEASE H"/>
    <property type="match status" value="1"/>
</dbReference>
<dbReference type="Gene3D" id="3.30.70.270">
    <property type="match status" value="1"/>
</dbReference>
<dbReference type="SUPFAM" id="SSF56672">
    <property type="entry name" value="DNA/RNA polymerases"/>
    <property type="match status" value="1"/>
</dbReference>
<gene>
    <name evidence="1" type="ORF">PHPALM_36940</name>
</gene>
<dbReference type="PANTHER" id="PTHR33064">
    <property type="entry name" value="POL PROTEIN"/>
    <property type="match status" value="1"/>
</dbReference>
<comment type="caution">
    <text evidence="1">The sequence shown here is derived from an EMBL/GenBank/DDBJ whole genome shotgun (WGS) entry which is preliminary data.</text>
</comment>
<dbReference type="GO" id="GO:0016787">
    <property type="term" value="F:hydrolase activity"/>
    <property type="evidence" value="ECO:0007669"/>
    <property type="project" value="UniProtKB-KW"/>
</dbReference>
<dbReference type="InterPro" id="IPR043502">
    <property type="entry name" value="DNA/RNA_pol_sf"/>
</dbReference>
<reference evidence="1 2" key="1">
    <citation type="journal article" date="2017" name="Genome Biol. Evol.">
        <title>Phytophthora megakarya and P. palmivora, closely related causal agents of cacao black pod rot, underwent increases in genome sizes and gene numbers by different mechanisms.</title>
        <authorList>
            <person name="Ali S.S."/>
            <person name="Shao J."/>
            <person name="Lary D.J."/>
            <person name="Kronmiller B."/>
            <person name="Shen D."/>
            <person name="Strem M.D."/>
            <person name="Amoako-Attah I."/>
            <person name="Akrofi A.Y."/>
            <person name="Begoude B.A."/>
            <person name="Ten Hoopen G.M."/>
            <person name="Coulibaly K."/>
            <person name="Kebe B.I."/>
            <person name="Melnick R.L."/>
            <person name="Guiltinan M.J."/>
            <person name="Tyler B.M."/>
            <person name="Meinhardt L.W."/>
            <person name="Bailey B.A."/>
        </authorList>
    </citation>
    <scope>NUCLEOTIDE SEQUENCE [LARGE SCALE GENOMIC DNA]</scope>
    <source>
        <strain evidence="2">sbr112.9</strain>
    </source>
</reference>
<dbReference type="InterPro" id="IPR043128">
    <property type="entry name" value="Rev_trsase/Diguanyl_cyclase"/>
</dbReference>
<dbReference type="InterPro" id="IPR051320">
    <property type="entry name" value="Viral_Replic_Matur_Polypro"/>
</dbReference>
<keyword evidence="1" id="KW-0378">Hydrolase</keyword>
<keyword evidence="2" id="KW-1185">Reference proteome</keyword>
<dbReference type="OrthoDB" id="109479at2759"/>
<proteinExistence type="predicted"/>
<organism evidence="1 2">
    <name type="scientific">Phytophthora palmivora</name>
    <dbReference type="NCBI Taxonomy" id="4796"/>
    <lineage>
        <taxon>Eukaryota</taxon>
        <taxon>Sar</taxon>
        <taxon>Stramenopiles</taxon>
        <taxon>Oomycota</taxon>
        <taxon>Peronosporomycetes</taxon>
        <taxon>Peronosporales</taxon>
        <taxon>Peronosporaceae</taxon>
        <taxon>Phytophthora</taxon>
    </lineage>
</organism>
<dbReference type="AlphaFoldDB" id="A0A2P4WYP1"/>
<evidence type="ECO:0000313" key="2">
    <source>
        <dbReference type="Proteomes" id="UP000237271"/>
    </source>
</evidence>
<evidence type="ECO:0000313" key="1">
    <source>
        <dbReference type="EMBL" id="POM58410.1"/>
    </source>
</evidence>
<dbReference type="Proteomes" id="UP000237271">
    <property type="component" value="Unassembled WGS sequence"/>
</dbReference>
<dbReference type="EMBL" id="NCKW01020251">
    <property type="protein sequence ID" value="POM58410.1"/>
    <property type="molecule type" value="Genomic_DNA"/>
</dbReference>
<accession>A0A2P4WYP1</accession>
<sequence length="290" mass="32595">MNDGQMAITVNGKVELPYCADSGSDWNEISRKHVQPLQGQGPMVKPAKIDNAVESRAVGGSLLTSTHAVDIYEDEVHVGKALLSELGIDIEHKLDYLASRDSDEDDPFEEPDGMPPCRPSVGDVVLNAVDALVQDTIDCGVVDDYIASRPFEVPKQVSLLEKINKRLVELGYAYENRESRWCCPILPVRKPKTDEFRQTTDYRPLNAVTEAIAGVMPSLEVAFERCKLKMFYAMFDFLKGFWQLPMTKCSQEFLSYMTDKGISRLPGYLKGALMLPYTFNLLWKRCLVTL</sequence>
<dbReference type="Gene3D" id="3.10.10.10">
    <property type="entry name" value="HIV Type 1 Reverse Transcriptase, subunit A, domain 1"/>
    <property type="match status" value="1"/>
</dbReference>
<protein>
    <submittedName>
        <fullName evidence="1">Glycoside hydrolase</fullName>
    </submittedName>
</protein>
<name>A0A2P4WYP1_9STRA</name>